<comment type="caution">
    <text evidence="9">The sequence shown here is derived from an EMBL/GenBank/DDBJ whole genome shotgun (WGS) entry which is preliminary data.</text>
</comment>
<keyword evidence="11" id="KW-1185">Reference proteome</keyword>
<evidence type="ECO:0000313" key="10">
    <source>
        <dbReference type="Proteomes" id="UP000577956"/>
    </source>
</evidence>
<dbReference type="CDD" id="cd06173">
    <property type="entry name" value="MFS_MefA_like"/>
    <property type="match status" value="1"/>
</dbReference>
<dbReference type="AlphaFoldDB" id="A0A7Y9FH65"/>
<feature type="transmembrane region" description="Helical" evidence="6">
    <location>
        <begin position="235"/>
        <end position="258"/>
    </location>
</feature>
<dbReference type="SUPFAM" id="SSF103473">
    <property type="entry name" value="MFS general substrate transporter"/>
    <property type="match status" value="1"/>
</dbReference>
<feature type="domain" description="Major facilitator superfamily (MFS) profile" evidence="7">
    <location>
        <begin position="14"/>
        <end position="410"/>
    </location>
</feature>
<evidence type="ECO:0000256" key="3">
    <source>
        <dbReference type="ARBA" id="ARBA00022692"/>
    </source>
</evidence>
<accession>A0A7Y9FH65</accession>
<reference evidence="8 11" key="2">
    <citation type="submission" date="2021-01" db="EMBL/GenBank/DDBJ databases">
        <title>Whole genome shotgun sequence of Cellulomonas oligotrophica NBRC 109435.</title>
        <authorList>
            <person name="Komaki H."/>
            <person name="Tamura T."/>
        </authorList>
    </citation>
    <scope>NUCLEOTIDE SEQUENCE [LARGE SCALE GENOMIC DNA]</scope>
    <source>
        <strain evidence="8 11">NBRC 109435</strain>
    </source>
</reference>
<evidence type="ECO:0000313" key="9">
    <source>
        <dbReference type="EMBL" id="NYD85876.1"/>
    </source>
</evidence>
<dbReference type="PANTHER" id="PTHR23513">
    <property type="entry name" value="INTEGRAL MEMBRANE EFFLUX PROTEIN-RELATED"/>
    <property type="match status" value="1"/>
</dbReference>
<dbReference type="Proteomes" id="UP000618382">
    <property type="component" value="Unassembled WGS sequence"/>
</dbReference>
<feature type="transmembrane region" description="Helical" evidence="6">
    <location>
        <begin position="122"/>
        <end position="141"/>
    </location>
</feature>
<evidence type="ECO:0000313" key="8">
    <source>
        <dbReference type="EMBL" id="GIG31117.1"/>
    </source>
</evidence>
<dbReference type="PANTHER" id="PTHR23513:SF6">
    <property type="entry name" value="MAJOR FACILITATOR SUPERFAMILY ASSOCIATED DOMAIN-CONTAINING PROTEIN"/>
    <property type="match status" value="1"/>
</dbReference>
<dbReference type="EMBL" id="BONN01000001">
    <property type="protein sequence ID" value="GIG31117.1"/>
    <property type="molecule type" value="Genomic_DNA"/>
</dbReference>
<feature type="transmembrane region" description="Helical" evidence="6">
    <location>
        <begin position="270"/>
        <end position="289"/>
    </location>
</feature>
<dbReference type="Pfam" id="PF07690">
    <property type="entry name" value="MFS_1"/>
    <property type="match status" value="1"/>
</dbReference>
<name>A0A7Y9FH65_9CELL</name>
<keyword evidence="3 6" id="KW-0812">Transmembrane</keyword>
<evidence type="ECO:0000259" key="7">
    <source>
        <dbReference type="PROSITE" id="PS50850"/>
    </source>
</evidence>
<feature type="transmembrane region" description="Helical" evidence="6">
    <location>
        <begin position="325"/>
        <end position="342"/>
    </location>
</feature>
<dbReference type="EMBL" id="JACCBK010000001">
    <property type="protein sequence ID" value="NYD85876.1"/>
    <property type="molecule type" value="Genomic_DNA"/>
</dbReference>
<feature type="transmembrane region" description="Helical" evidence="6">
    <location>
        <begin position="92"/>
        <end position="116"/>
    </location>
</feature>
<evidence type="ECO:0000256" key="2">
    <source>
        <dbReference type="ARBA" id="ARBA00022475"/>
    </source>
</evidence>
<evidence type="ECO:0000256" key="4">
    <source>
        <dbReference type="ARBA" id="ARBA00022989"/>
    </source>
</evidence>
<keyword evidence="2" id="KW-1003">Cell membrane</keyword>
<feature type="transmembrane region" description="Helical" evidence="6">
    <location>
        <begin position="362"/>
        <end position="381"/>
    </location>
</feature>
<protein>
    <submittedName>
        <fullName evidence="9">MFS family permease</fullName>
    </submittedName>
    <submittedName>
        <fullName evidence="8">MFS transporter</fullName>
    </submittedName>
</protein>
<keyword evidence="5 6" id="KW-0472">Membrane</keyword>
<comment type="subcellular location">
    <subcellularLocation>
        <location evidence="1">Cell membrane</location>
        <topology evidence="1">Multi-pass membrane protein</topology>
    </subcellularLocation>
</comment>
<evidence type="ECO:0000313" key="11">
    <source>
        <dbReference type="Proteomes" id="UP000618382"/>
    </source>
</evidence>
<dbReference type="GO" id="GO:0005886">
    <property type="term" value="C:plasma membrane"/>
    <property type="evidence" value="ECO:0007669"/>
    <property type="project" value="UniProtKB-SubCell"/>
</dbReference>
<feature type="transmembrane region" description="Helical" evidence="6">
    <location>
        <begin position="180"/>
        <end position="200"/>
    </location>
</feature>
<dbReference type="InterPro" id="IPR020846">
    <property type="entry name" value="MFS_dom"/>
</dbReference>
<dbReference type="RefSeq" id="WP_140457608.1">
    <property type="nucleotide sequence ID" value="NZ_BAABFI010000002.1"/>
</dbReference>
<feature type="transmembrane region" description="Helical" evidence="6">
    <location>
        <begin position="153"/>
        <end position="174"/>
    </location>
</feature>
<gene>
    <name evidence="9" type="ORF">BKA21_001425</name>
    <name evidence="8" type="ORF">Col01nite_02760</name>
</gene>
<dbReference type="InterPro" id="IPR011701">
    <property type="entry name" value="MFS"/>
</dbReference>
<evidence type="ECO:0000256" key="1">
    <source>
        <dbReference type="ARBA" id="ARBA00004651"/>
    </source>
</evidence>
<feature type="transmembrane region" description="Helical" evidence="6">
    <location>
        <begin position="50"/>
        <end position="72"/>
    </location>
</feature>
<reference evidence="9 10" key="1">
    <citation type="submission" date="2020-07" db="EMBL/GenBank/DDBJ databases">
        <title>Sequencing the genomes of 1000 actinobacteria strains.</title>
        <authorList>
            <person name="Klenk H.-P."/>
        </authorList>
    </citation>
    <scope>NUCLEOTIDE SEQUENCE [LARGE SCALE GENOMIC DNA]</scope>
    <source>
        <strain evidence="9 10">DSM 24482</strain>
    </source>
</reference>
<dbReference type="Gene3D" id="1.20.1250.20">
    <property type="entry name" value="MFS general substrate transporter like domains"/>
    <property type="match status" value="1"/>
</dbReference>
<dbReference type="InterPro" id="IPR036259">
    <property type="entry name" value="MFS_trans_sf"/>
</dbReference>
<dbReference type="GO" id="GO:0022857">
    <property type="term" value="F:transmembrane transporter activity"/>
    <property type="evidence" value="ECO:0007669"/>
    <property type="project" value="InterPro"/>
</dbReference>
<dbReference type="PROSITE" id="PS50850">
    <property type="entry name" value="MFS"/>
    <property type="match status" value="1"/>
</dbReference>
<feature type="transmembrane region" description="Helical" evidence="6">
    <location>
        <begin position="387"/>
        <end position="406"/>
    </location>
</feature>
<dbReference type="Proteomes" id="UP000577956">
    <property type="component" value="Unassembled WGS sequence"/>
</dbReference>
<organism evidence="9 10">
    <name type="scientific">Cellulomonas oligotrophica</name>
    <dbReference type="NCBI Taxonomy" id="931536"/>
    <lineage>
        <taxon>Bacteria</taxon>
        <taxon>Bacillati</taxon>
        <taxon>Actinomycetota</taxon>
        <taxon>Actinomycetes</taxon>
        <taxon>Micrococcales</taxon>
        <taxon>Cellulomonadaceae</taxon>
        <taxon>Cellulomonas</taxon>
    </lineage>
</organism>
<keyword evidence="4 6" id="KW-1133">Transmembrane helix</keyword>
<feature type="transmembrane region" description="Helical" evidence="6">
    <location>
        <begin position="301"/>
        <end position="319"/>
    </location>
</feature>
<sequence>MSTTAPAPPRLGPRFHALVAASGAANLGDGVVQVAVPLLALGLTRAPGQIAMVSAAAWVPWLVLGLVAGVVVDRTDRRLTQTVALTGRAALLAGATALAATGRLTLPLLLVVVLAYGVTEVLADLAATALVPHLVTPALLPAANGRLVAVQQVANAFLGGPLAAGLLVLGSGWVLGVPAALAAVAAVVLLHGVPGTFGAVPDDAHARGRRSAAGAWEEARAGLGFVARHPVLRPVVLAGAVVNMASTAYFTVFTLWVVGPGSAVGMTTQTFPLLLVGLAVGAVAGSLSASGAARRIGEVRAMVGAYGVAFALLLVPVLVPHPAAVAGTLVAVGALSAVGNVVNETLRQRVAPPHLMGRVTGAGRTLVHGLMPVGALLAGAVAERAGLATALVGAVGLSVLAVGALASQVRQRDLPGPGAR</sequence>
<proteinExistence type="predicted"/>
<evidence type="ECO:0000256" key="5">
    <source>
        <dbReference type="ARBA" id="ARBA00023136"/>
    </source>
</evidence>
<evidence type="ECO:0000256" key="6">
    <source>
        <dbReference type="SAM" id="Phobius"/>
    </source>
</evidence>